<dbReference type="AlphaFoldDB" id="A0A418X584"/>
<dbReference type="Proteomes" id="UP000285190">
    <property type="component" value="Unassembled WGS sequence"/>
</dbReference>
<evidence type="ECO:0000313" key="3">
    <source>
        <dbReference type="Proteomes" id="UP000285190"/>
    </source>
</evidence>
<sequence length="722" mass="80150">MAMQAGRSEHQRTRECCSDYCAIIDLRGGTPQAKGQSMERRIHSSSSGWTCDGRNVQTEPEAPVTPVTGQTGSTGRSSPELVSIARTEANRRRSRILEAASGNAGTTGGSASGQKEKSGESCPSNETLFPHFKKMEFPEWNNLQNLYARDPKWVTCNVSSLERMGMQTVYRICEHLREPNTRLDDLTAEVLQTLLNIQNRSGDNPEMTVKMHFALKRTWLPETNRVANPFLTDRLVKEPALTPAADLSLVAGISRSTMDCNQRISSELTRRFEKNHLLLPDATFGVENEMFVPGLPFIGAEDVPGSNESMQREFESVQGIFEGGRENHYLSEELRAKLNAALGSRADSYVRDGSVQTDEALLTPVEQVTAVLQSPRDIEQLQNALSKLNDWGAITNGTSGVHIHTGVKQWTSSSILKTADEEAWDKSVAISMPGEPAGKTITPLQLLFMKQFVINMASVRGAYSRAAANNEFALPNMEPGKEDTFNEEVSKAGGMEALINVVQPGNIPWRRRYRCVNLLAYLQHGTIEVRGFTKKNGASMEIDPNIPIRDIVFLQEMLIKTIDTMKRLVPHTTPETDFELAPDEGLQDMVDEYVQDVFVLQIIHAVGQRDSKRRLETMTAIANDAKQGHIKLETLEKAEASLADVLKDDPLAREFIKDASIDAVLASLLADRGTADPFIDQALKDSSWMPDATDSVEVRRRKSLRSMADELFKTPQQRQEAS</sequence>
<organism evidence="2 3">
    <name type="scientific">Noviherbaspirillum cavernae</name>
    <dbReference type="NCBI Taxonomy" id="2320862"/>
    <lineage>
        <taxon>Bacteria</taxon>
        <taxon>Pseudomonadati</taxon>
        <taxon>Pseudomonadota</taxon>
        <taxon>Betaproteobacteria</taxon>
        <taxon>Burkholderiales</taxon>
        <taxon>Oxalobacteraceae</taxon>
        <taxon>Noviherbaspirillum</taxon>
    </lineage>
</organism>
<reference evidence="2 3" key="1">
    <citation type="submission" date="2018-09" db="EMBL/GenBank/DDBJ databases">
        <authorList>
            <person name="Zhu H."/>
        </authorList>
    </citation>
    <scope>NUCLEOTIDE SEQUENCE [LARGE SCALE GENOMIC DNA]</scope>
    <source>
        <strain evidence="2 3">K2R10-39</strain>
    </source>
</reference>
<name>A0A418X584_9BURK</name>
<dbReference type="Pfam" id="PF12224">
    <property type="entry name" value="Amidoligase_2"/>
    <property type="match status" value="1"/>
</dbReference>
<evidence type="ECO:0000256" key="1">
    <source>
        <dbReference type="SAM" id="MobiDB-lite"/>
    </source>
</evidence>
<dbReference type="InterPro" id="IPR022025">
    <property type="entry name" value="Amidoligase_2"/>
</dbReference>
<dbReference type="EMBL" id="QYUN01000002">
    <property type="protein sequence ID" value="RJG07648.1"/>
    <property type="molecule type" value="Genomic_DNA"/>
</dbReference>
<feature type="region of interest" description="Disordered" evidence="1">
    <location>
        <begin position="31"/>
        <end position="80"/>
    </location>
</feature>
<feature type="compositionally biased region" description="Polar residues" evidence="1">
    <location>
        <begin position="67"/>
        <end position="77"/>
    </location>
</feature>
<proteinExistence type="predicted"/>
<accession>A0A418X584</accession>
<evidence type="ECO:0000313" key="2">
    <source>
        <dbReference type="EMBL" id="RJG07648.1"/>
    </source>
</evidence>
<gene>
    <name evidence="2" type="ORF">D3870_18065</name>
</gene>
<protein>
    <submittedName>
        <fullName evidence="2">Uncharacterized protein</fullName>
    </submittedName>
</protein>
<feature type="region of interest" description="Disordered" evidence="1">
    <location>
        <begin position="97"/>
        <end position="124"/>
    </location>
</feature>
<keyword evidence="3" id="KW-1185">Reference proteome</keyword>
<comment type="caution">
    <text evidence="2">The sequence shown here is derived from an EMBL/GenBank/DDBJ whole genome shotgun (WGS) entry which is preliminary data.</text>
</comment>